<organism evidence="3 4">
    <name type="scientific">Paenibacillus cremeus</name>
    <dbReference type="NCBI Taxonomy" id="2163881"/>
    <lineage>
        <taxon>Bacteria</taxon>
        <taxon>Bacillati</taxon>
        <taxon>Bacillota</taxon>
        <taxon>Bacilli</taxon>
        <taxon>Bacillales</taxon>
        <taxon>Paenibacillaceae</taxon>
        <taxon>Paenibacillus</taxon>
    </lineage>
</organism>
<dbReference type="Proteomes" id="UP000317036">
    <property type="component" value="Unassembled WGS sequence"/>
</dbReference>
<proteinExistence type="predicted"/>
<keyword evidence="1" id="KW-0812">Transmembrane</keyword>
<dbReference type="InterPro" id="IPR024425">
    <property type="entry name" value="LiaF-like_C"/>
</dbReference>
<keyword evidence="4" id="KW-1185">Reference proteome</keyword>
<feature type="transmembrane region" description="Helical" evidence="1">
    <location>
        <begin position="37"/>
        <end position="61"/>
    </location>
</feature>
<evidence type="ECO:0000259" key="2">
    <source>
        <dbReference type="Pfam" id="PF09922"/>
    </source>
</evidence>
<accession>A0A559K4E4</accession>
<dbReference type="AlphaFoldDB" id="A0A559K4E4"/>
<dbReference type="EMBL" id="VNJI01000044">
    <property type="protein sequence ID" value="TVY07018.1"/>
    <property type="molecule type" value="Genomic_DNA"/>
</dbReference>
<name>A0A559K4E4_9BACL</name>
<keyword evidence="1" id="KW-1133">Transmembrane helix</keyword>
<dbReference type="InterPro" id="IPR047793">
    <property type="entry name" value="LiaF_C"/>
</dbReference>
<dbReference type="NCBIfam" id="NF040535">
    <property type="entry name" value="LiaF_C_term"/>
    <property type="match status" value="1"/>
</dbReference>
<evidence type="ECO:0000313" key="4">
    <source>
        <dbReference type="Proteomes" id="UP000317036"/>
    </source>
</evidence>
<keyword evidence="1" id="KW-0472">Membrane</keyword>
<protein>
    <recommendedName>
        <fullName evidence="2">Cell wall-active antibiotics response LiaF-like C-terminal domain-containing protein</fullName>
    </recommendedName>
</protein>
<comment type="caution">
    <text evidence="3">The sequence shown here is derived from an EMBL/GenBank/DDBJ whole genome shotgun (WGS) entry which is preliminary data.</text>
</comment>
<evidence type="ECO:0000256" key="1">
    <source>
        <dbReference type="SAM" id="Phobius"/>
    </source>
</evidence>
<evidence type="ECO:0000313" key="3">
    <source>
        <dbReference type="EMBL" id="TVY07018.1"/>
    </source>
</evidence>
<feature type="transmembrane region" description="Helical" evidence="1">
    <location>
        <begin position="6"/>
        <end position="25"/>
    </location>
</feature>
<gene>
    <name evidence="3" type="ORF">FPZ49_26005</name>
</gene>
<sequence>MMRLVWNPWTQFILIFTAAYAVVFLSHGGGELLDPLFWGGVGYLLCRTVWSWIGLPAFMLAGYHTAVFMQMSILGTVVGTALVFSGLLLVLKRRPAAVVLLWKKLVLRGRSLSGEDGGFAALFSVFKRELMHKLNGLKLSHKFGDLHLDLSKMLISEGEQQVVIGKWVGSISIYVPYDLEVSITCTTNVGTIDLFGARKKLRGQFLTPGYADTERKVMLIVATGIGDVTVRRL</sequence>
<dbReference type="Pfam" id="PF09922">
    <property type="entry name" value="LiaF-like_C"/>
    <property type="match status" value="1"/>
</dbReference>
<dbReference type="OrthoDB" id="2351415at2"/>
<feature type="domain" description="Cell wall-active antibiotics response LiaF-like C-terminal" evidence="2">
    <location>
        <begin position="132"/>
        <end position="230"/>
    </location>
</feature>
<feature type="transmembrane region" description="Helical" evidence="1">
    <location>
        <begin position="67"/>
        <end position="91"/>
    </location>
</feature>
<reference evidence="3 4" key="1">
    <citation type="submission" date="2019-07" db="EMBL/GenBank/DDBJ databases">
        <authorList>
            <person name="Kim J."/>
        </authorList>
    </citation>
    <scope>NUCLEOTIDE SEQUENCE [LARGE SCALE GENOMIC DNA]</scope>
    <source>
        <strain evidence="3 4">JC52</strain>
    </source>
</reference>